<gene>
    <name evidence="1" type="ORF">FHL15_002590</name>
</gene>
<organism evidence="1 2">
    <name type="scientific">Xylaria flabelliformis</name>
    <dbReference type="NCBI Taxonomy" id="2512241"/>
    <lineage>
        <taxon>Eukaryota</taxon>
        <taxon>Fungi</taxon>
        <taxon>Dikarya</taxon>
        <taxon>Ascomycota</taxon>
        <taxon>Pezizomycotina</taxon>
        <taxon>Sordariomycetes</taxon>
        <taxon>Xylariomycetidae</taxon>
        <taxon>Xylariales</taxon>
        <taxon>Xylariaceae</taxon>
        <taxon>Xylaria</taxon>
    </lineage>
</organism>
<reference evidence="2" key="1">
    <citation type="submission" date="2019-06" db="EMBL/GenBank/DDBJ databases">
        <title>Draft genome sequence of the griseofulvin-producing fungus Xylaria cubensis strain G536.</title>
        <authorList>
            <person name="Mead M.E."/>
            <person name="Raja H.A."/>
            <person name="Steenwyk J.L."/>
            <person name="Knowles S.L."/>
            <person name="Oberlies N.H."/>
            <person name="Rokas A."/>
        </authorList>
    </citation>
    <scope>NUCLEOTIDE SEQUENCE [LARGE SCALE GENOMIC DNA]</scope>
    <source>
        <strain evidence="2">G536</strain>
    </source>
</reference>
<sequence>MSAISDELSIFADFHKRQEPGSAAYSCHEACGQAILAARASKDVCSDDDFLTNYDTCLKCSGPDNIDIWKIYGQTLSGFGEICGLSTIPVSNGPGDLVSENSTVLTSTTSSGSMTSLPISITAPPTMLATTAIETSAISVIPTPTTSETVVTTGVVPVSAADALSGNGLGPYLAAVLVALCAIA</sequence>
<dbReference type="OrthoDB" id="4160690at2759"/>
<proteinExistence type="predicted"/>
<evidence type="ECO:0000313" key="2">
    <source>
        <dbReference type="Proteomes" id="UP000319160"/>
    </source>
</evidence>
<comment type="caution">
    <text evidence="1">The sequence shown here is derived from an EMBL/GenBank/DDBJ whole genome shotgun (WGS) entry which is preliminary data.</text>
</comment>
<dbReference type="STRING" id="2512241.A0A553I7Z9"/>
<dbReference type="EMBL" id="VFLP01000011">
    <property type="protein sequence ID" value="TRX96318.1"/>
    <property type="molecule type" value="Genomic_DNA"/>
</dbReference>
<name>A0A553I7Z9_9PEZI</name>
<evidence type="ECO:0000313" key="1">
    <source>
        <dbReference type="EMBL" id="TRX96318.1"/>
    </source>
</evidence>
<accession>A0A553I7Z9</accession>
<protein>
    <submittedName>
        <fullName evidence="1">Uncharacterized protein</fullName>
    </submittedName>
</protein>
<keyword evidence="2" id="KW-1185">Reference proteome</keyword>
<dbReference type="AlphaFoldDB" id="A0A553I7Z9"/>
<dbReference type="Proteomes" id="UP000319160">
    <property type="component" value="Unassembled WGS sequence"/>
</dbReference>